<feature type="transmembrane region" description="Helical" evidence="1">
    <location>
        <begin position="21"/>
        <end position="47"/>
    </location>
</feature>
<dbReference type="RefSeq" id="WP_344306651.1">
    <property type="nucleotide sequence ID" value="NZ_BAAANO010000005.1"/>
</dbReference>
<keyword evidence="1" id="KW-0472">Membrane</keyword>
<keyword evidence="1" id="KW-1133">Transmembrane helix</keyword>
<reference evidence="3" key="1">
    <citation type="journal article" date="2019" name="Int. J. Syst. Evol. Microbiol.">
        <title>The Global Catalogue of Microorganisms (GCM) 10K type strain sequencing project: providing services to taxonomists for standard genome sequencing and annotation.</title>
        <authorList>
            <consortium name="The Broad Institute Genomics Platform"/>
            <consortium name="The Broad Institute Genome Sequencing Center for Infectious Disease"/>
            <person name="Wu L."/>
            <person name="Ma J."/>
        </authorList>
    </citation>
    <scope>NUCLEOTIDE SEQUENCE [LARGE SCALE GENOMIC DNA]</scope>
    <source>
        <strain evidence="3">JCM 14546</strain>
    </source>
</reference>
<dbReference type="EMBL" id="BAAANO010000005">
    <property type="protein sequence ID" value="GAA2000173.1"/>
    <property type="molecule type" value="Genomic_DNA"/>
</dbReference>
<organism evidence="2 3">
    <name type="scientific">Brevibacterium samyangense</name>
    <dbReference type="NCBI Taxonomy" id="366888"/>
    <lineage>
        <taxon>Bacteria</taxon>
        <taxon>Bacillati</taxon>
        <taxon>Actinomycetota</taxon>
        <taxon>Actinomycetes</taxon>
        <taxon>Micrococcales</taxon>
        <taxon>Brevibacteriaceae</taxon>
        <taxon>Brevibacterium</taxon>
    </lineage>
</organism>
<protein>
    <submittedName>
        <fullName evidence="2">Uncharacterized protein</fullName>
    </submittedName>
</protein>
<accession>A0ABP5EKE5</accession>
<gene>
    <name evidence="2" type="ORF">GCM10009755_04870</name>
</gene>
<name>A0ABP5EKE5_9MICO</name>
<keyword evidence="1" id="KW-0812">Transmembrane</keyword>
<evidence type="ECO:0000313" key="3">
    <source>
        <dbReference type="Proteomes" id="UP001500755"/>
    </source>
</evidence>
<keyword evidence="3" id="KW-1185">Reference proteome</keyword>
<evidence type="ECO:0000256" key="1">
    <source>
        <dbReference type="SAM" id="Phobius"/>
    </source>
</evidence>
<evidence type="ECO:0000313" key="2">
    <source>
        <dbReference type="EMBL" id="GAA2000173.1"/>
    </source>
</evidence>
<feature type="transmembrane region" description="Helical" evidence="1">
    <location>
        <begin position="53"/>
        <end position="75"/>
    </location>
</feature>
<dbReference type="Proteomes" id="UP001500755">
    <property type="component" value="Unassembled WGS sequence"/>
</dbReference>
<proteinExistence type="predicted"/>
<comment type="caution">
    <text evidence="2">The sequence shown here is derived from an EMBL/GenBank/DDBJ whole genome shotgun (WGS) entry which is preliminary data.</text>
</comment>
<sequence>MEADADRESKDAARTGTSPRTFLLAGAAVLGVLGFLSLVIVSIQGVAGVQPSIALTWIGMIGIPLAFLAMAVELVRSFLTRRATL</sequence>